<comment type="caution">
    <text evidence="9">The sequence shown here is derived from an EMBL/GenBank/DDBJ whole genome shotgun (WGS) entry which is preliminary data.</text>
</comment>
<dbReference type="GO" id="GO:0003677">
    <property type="term" value="F:DNA binding"/>
    <property type="evidence" value="ECO:0007669"/>
    <property type="project" value="UniProtKB-KW"/>
</dbReference>
<dbReference type="SMART" id="SM00421">
    <property type="entry name" value="HTH_LUXR"/>
    <property type="match status" value="1"/>
</dbReference>
<dbReference type="Proteomes" id="UP000244450">
    <property type="component" value="Unassembled WGS sequence"/>
</dbReference>
<dbReference type="PANTHER" id="PTHR43214:SF3">
    <property type="entry name" value="RESPONSE REGULATOR UVRY"/>
    <property type="match status" value="1"/>
</dbReference>
<reference evidence="9 10" key="1">
    <citation type="submission" date="2018-04" db="EMBL/GenBank/DDBJ databases">
        <title>Chitinophaga fuyangensis sp. nov., isolated from soil in a chemical factory.</title>
        <authorList>
            <person name="Chen K."/>
        </authorList>
    </citation>
    <scope>NUCLEOTIDE SEQUENCE [LARGE SCALE GENOMIC DNA]</scope>
    <source>
        <strain evidence="9 10">LY-1</strain>
    </source>
</reference>
<dbReference type="SUPFAM" id="SSF46894">
    <property type="entry name" value="C-terminal effector domain of the bipartite response regulators"/>
    <property type="match status" value="1"/>
</dbReference>
<protein>
    <submittedName>
        <fullName evidence="9">DNA-binding response regulator</fullName>
    </submittedName>
</protein>
<feature type="domain" description="Response regulatory" evidence="8">
    <location>
        <begin position="3"/>
        <end position="119"/>
    </location>
</feature>
<evidence type="ECO:0000256" key="2">
    <source>
        <dbReference type="ARBA" id="ARBA00023012"/>
    </source>
</evidence>
<dbReference type="InterPro" id="IPR011006">
    <property type="entry name" value="CheY-like_superfamily"/>
</dbReference>
<keyword evidence="2" id="KW-0902">Two-component regulatory system</keyword>
<dbReference type="PANTHER" id="PTHR43214">
    <property type="entry name" value="TWO-COMPONENT RESPONSE REGULATOR"/>
    <property type="match status" value="1"/>
</dbReference>
<keyword evidence="10" id="KW-1185">Reference proteome</keyword>
<gene>
    <name evidence="9" type="ORF">DCC81_18470</name>
</gene>
<dbReference type="OrthoDB" id="1013073at2"/>
<dbReference type="PROSITE" id="PS50110">
    <property type="entry name" value="RESPONSE_REGULATORY"/>
    <property type="match status" value="1"/>
</dbReference>
<keyword evidence="1 6" id="KW-0597">Phosphoprotein</keyword>
<dbReference type="Gene3D" id="3.40.50.2300">
    <property type="match status" value="1"/>
</dbReference>
<evidence type="ECO:0000256" key="6">
    <source>
        <dbReference type="PROSITE-ProRule" id="PRU00169"/>
    </source>
</evidence>
<dbReference type="PROSITE" id="PS00622">
    <property type="entry name" value="HTH_LUXR_1"/>
    <property type="match status" value="1"/>
</dbReference>
<dbReference type="SMART" id="SM00448">
    <property type="entry name" value="REC"/>
    <property type="match status" value="1"/>
</dbReference>
<dbReference type="RefSeq" id="WP_108688051.1">
    <property type="nucleotide sequence ID" value="NZ_QCYK01000002.1"/>
</dbReference>
<evidence type="ECO:0000259" key="7">
    <source>
        <dbReference type="PROSITE" id="PS50043"/>
    </source>
</evidence>
<dbReference type="SUPFAM" id="SSF52172">
    <property type="entry name" value="CheY-like"/>
    <property type="match status" value="1"/>
</dbReference>
<dbReference type="Pfam" id="PF00196">
    <property type="entry name" value="GerE"/>
    <property type="match status" value="1"/>
</dbReference>
<keyword evidence="4 9" id="KW-0238">DNA-binding</keyword>
<sequence>MTNILIADDHTIVRLGITILIRDMLPKVYIRDVDNFDLALKEMAKRHYDLIILDINIPGGDNLQMIDVLRLRQPKIKILIFSAYDEELYALRYLQAGADGYLVKHSSEHEIKTALHQILNNEKYLSSNIRQQLLNGSVKARPTGNPLLALSNRETEVMQLLIKGSSVADISKTLHLQLSTVSTYKTRIFAKLEVNNIIELADTVRMYSSSN</sequence>
<organism evidence="9 10">
    <name type="scientific">Chitinophaga parva</name>
    <dbReference type="NCBI Taxonomy" id="2169414"/>
    <lineage>
        <taxon>Bacteria</taxon>
        <taxon>Pseudomonadati</taxon>
        <taxon>Bacteroidota</taxon>
        <taxon>Chitinophagia</taxon>
        <taxon>Chitinophagales</taxon>
        <taxon>Chitinophagaceae</taxon>
        <taxon>Chitinophaga</taxon>
    </lineage>
</organism>
<evidence type="ECO:0000256" key="1">
    <source>
        <dbReference type="ARBA" id="ARBA00022553"/>
    </source>
</evidence>
<keyword evidence="5" id="KW-0804">Transcription</keyword>
<dbReference type="InterPro" id="IPR039420">
    <property type="entry name" value="WalR-like"/>
</dbReference>
<dbReference type="GO" id="GO:0006355">
    <property type="term" value="P:regulation of DNA-templated transcription"/>
    <property type="evidence" value="ECO:0007669"/>
    <property type="project" value="InterPro"/>
</dbReference>
<evidence type="ECO:0000256" key="4">
    <source>
        <dbReference type="ARBA" id="ARBA00023125"/>
    </source>
</evidence>
<dbReference type="CDD" id="cd17535">
    <property type="entry name" value="REC_NarL-like"/>
    <property type="match status" value="1"/>
</dbReference>
<dbReference type="Pfam" id="PF00072">
    <property type="entry name" value="Response_reg"/>
    <property type="match status" value="1"/>
</dbReference>
<dbReference type="InterPro" id="IPR000792">
    <property type="entry name" value="Tscrpt_reg_LuxR_C"/>
</dbReference>
<dbReference type="PROSITE" id="PS50043">
    <property type="entry name" value="HTH_LUXR_2"/>
    <property type="match status" value="1"/>
</dbReference>
<evidence type="ECO:0000256" key="3">
    <source>
        <dbReference type="ARBA" id="ARBA00023015"/>
    </source>
</evidence>
<dbReference type="GO" id="GO:0000160">
    <property type="term" value="P:phosphorelay signal transduction system"/>
    <property type="evidence" value="ECO:0007669"/>
    <property type="project" value="UniProtKB-KW"/>
</dbReference>
<name>A0A2T7BIX6_9BACT</name>
<accession>A0A2T7BIX6</accession>
<feature type="modified residue" description="4-aspartylphosphate" evidence="6">
    <location>
        <position position="54"/>
    </location>
</feature>
<feature type="domain" description="HTH luxR-type" evidence="7">
    <location>
        <begin position="143"/>
        <end position="208"/>
    </location>
</feature>
<dbReference type="InterPro" id="IPR016032">
    <property type="entry name" value="Sig_transdc_resp-reg_C-effctor"/>
</dbReference>
<evidence type="ECO:0000313" key="10">
    <source>
        <dbReference type="Proteomes" id="UP000244450"/>
    </source>
</evidence>
<evidence type="ECO:0000256" key="5">
    <source>
        <dbReference type="ARBA" id="ARBA00023163"/>
    </source>
</evidence>
<dbReference type="PRINTS" id="PR00038">
    <property type="entry name" value="HTHLUXR"/>
</dbReference>
<keyword evidence="3" id="KW-0805">Transcription regulation</keyword>
<dbReference type="InterPro" id="IPR001789">
    <property type="entry name" value="Sig_transdc_resp-reg_receiver"/>
</dbReference>
<dbReference type="InterPro" id="IPR058245">
    <property type="entry name" value="NreC/VraR/RcsB-like_REC"/>
</dbReference>
<dbReference type="EMBL" id="QCYK01000002">
    <property type="protein sequence ID" value="PUZ26213.1"/>
    <property type="molecule type" value="Genomic_DNA"/>
</dbReference>
<evidence type="ECO:0000259" key="8">
    <source>
        <dbReference type="PROSITE" id="PS50110"/>
    </source>
</evidence>
<proteinExistence type="predicted"/>
<dbReference type="CDD" id="cd06170">
    <property type="entry name" value="LuxR_C_like"/>
    <property type="match status" value="1"/>
</dbReference>
<evidence type="ECO:0000313" key="9">
    <source>
        <dbReference type="EMBL" id="PUZ26213.1"/>
    </source>
</evidence>
<dbReference type="AlphaFoldDB" id="A0A2T7BIX6"/>